<evidence type="ECO:0000313" key="12">
    <source>
        <dbReference type="EMBL" id="GIT95279.1"/>
    </source>
</evidence>
<feature type="binding site" evidence="8">
    <location>
        <begin position="16"/>
        <end position="18"/>
    </location>
    <ligand>
        <name>shikimate</name>
        <dbReference type="ChEBI" id="CHEBI:36208"/>
    </ligand>
</feature>
<feature type="domain" description="Shikimate dehydrogenase substrate binding N-terminal" evidence="10">
    <location>
        <begin position="8"/>
        <end position="90"/>
    </location>
</feature>
<dbReference type="HAMAP" id="MF_00222">
    <property type="entry name" value="Shikimate_DH_AroE"/>
    <property type="match status" value="1"/>
</dbReference>
<dbReference type="InterPro" id="IPR006151">
    <property type="entry name" value="Shikm_DH/Glu-tRNA_Rdtase"/>
</dbReference>
<sequence>MTIRLAGVIGDPISHSRSPRLHGHWLQRYGIDGQYIPLHVRPADLRASLELLPRLGLSGINVTLPHKEAVFELAHTTTERAKAVGSANTLTFVDGQIHADNTDGYGFLANLDQGAATRDRAAPALVLGAGGAARGVIAALLQDGTDRVTLTNRTAARAETLASQFPDRVQVVPWDQAEHAVADHGLLVNTTSLGMVGQPPLQMSLDHLPPETIVTDIVYTPLETPLLASARARGNVVVDGLGMLLHQAVPGFEAWFGRTPTVDSDLRAAVLA</sequence>
<dbReference type="CDD" id="cd01065">
    <property type="entry name" value="NAD_bind_Shikimate_DH"/>
    <property type="match status" value="1"/>
</dbReference>
<dbReference type="Gene3D" id="3.40.50.720">
    <property type="entry name" value="NAD(P)-binding Rossmann-like Domain"/>
    <property type="match status" value="1"/>
</dbReference>
<dbReference type="PANTHER" id="PTHR21089:SF1">
    <property type="entry name" value="BIFUNCTIONAL 3-DEHYDROQUINATE DEHYDRATASE_SHIKIMATE DEHYDROGENASE, CHLOROPLASTIC"/>
    <property type="match status" value="1"/>
</dbReference>
<evidence type="ECO:0000256" key="2">
    <source>
        <dbReference type="ARBA" id="ARBA00012962"/>
    </source>
</evidence>
<keyword evidence="13" id="KW-1185">Reference proteome</keyword>
<feature type="domain" description="Quinate/shikimate 5-dehydrogenase/glutamyl-tRNA reductase" evidence="9">
    <location>
        <begin position="122"/>
        <end position="192"/>
    </location>
</feature>
<dbReference type="InterPro" id="IPR013708">
    <property type="entry name" value="Shikimate_DH-bd_N"/>
</dbReference>
<evidence type="ECO:0000256" key="7">
    <source>
        <dbReference type="ARBA" id="ARBA00049442"/>
    </source>
</evidence>
<protein>
    <recommendedName>
        <fullName evidence="2 8">Shikimate dehydrogenase (NADP(+))</fullName>
        <shortName evidence="8">SDH</shortName>
        <ecNumber evidence="2 8">1.1.1.25</ecNumber>
    </recommendedName>
</protein>
<dbReference type="InterPro" id="IPR041121">
    <property type="entry name" value="SDH_C"/>
</dbReference>
<dbReference type="InterPro" id="IPR036291">
    <property type="entry name" value="NAD(P)-bd_dom_sf"/>
</dbReference>
<dbReference type="Pfam" id="PF18317">
    <property type="entry name" value="SDH_C"/>
    <property type="match status" value="1"/>
</dbReference>
<evidence type="ECO:0000256" key="6">
    <source>
        <dbReference type="ARBA" id="ARBA00023141"/>
    </source>
</evidence>
<dbReference type="NCBIfam" id="NF001312">
    <property type="entry name" value="PRK00258.1-4"/>
    <property type="match status" value="1"/>
</dbReference>
<evidence type="ECO:0000256" key="3">
    <source>
        <dbReference type="ARBA" id="ARBA00022605"/>
    </source>
</evidence>
<evidence type="ECO:0000313" key="13">
    <source>
        <dbReference type="Proteomes" id="UP000786693"/>
    </source>
</evidence>
<keyword evidence="5 8" id="KW-0560">Oxidoreductase</keyword>
<keyword evidence="4 8" id="KW-0521">NADP</keyword>
<comment type="subunit">
    <text evidence="8">Homodimer.</text>
</comment>
<proteinExistence type="inferred from homology"/>
<dbReference type="Proteomes" id="UP000786693">
    <property type="component" value="Unassembled WGS sequence"/>
</dbReference>
<dbReference type="SUPFAM" id="SSF51735">
    <property type="entry name" value="NAD(P)-binding Rossmann-fold domains"/>
    <property type="match status" value="1"/>
</dbReference>
<organism evidence="12 13">
    <name type="scientific">Jannaschia pagri</name>
    <dbReference type="NCBI Taxonomy" id="2829797"/>
    <lineage>
        <taxon>Bacteria</taxon>
        <taxon>Pseudomonadati</taxon>
        <taxon>Pseudomonadota</taxon>
        <taxon>Alphaproteobacteria</taxon>
        <taxon>Rhodobacterales</taxon>
        <taxon>Roseobacteraceae</taxon>
        <taxon>Jannaschia</taxon>
    </lineage>
</organism>
<feature type="binding site" evidence="8">
    <location>
        <position position="88"/>
    </location>
    <ligand>
        <name>shikimate</name>
        <dbReference type="ChEBI" id="CHEBI:36208"/>
    </ligand>
</feature>
<dbReference type="Gene3D" id="3.40.50.10860">
    <property type="entry name" value="Leucine Dehydrogenase, chain A, domain 1"/>
    <property type="match status" value="1"/>
</dbReference>
<comment type="similarity">
    <text evidence="8">Belongs to the shikimate dehydrogenase family.</text>
</comment>
<dbReference type="Pfam" id="PF08501">
    <property type="entry name" value="Shikimate_dh_N"/>
    <property type="match status" value="1"/>
</dbReference>
<evidence type="ECO:0000259" key="9">
    <source>
        <dbReference type="Pfam" id="PF01488"/>
    </source>
</evidence>
<evidence type="ECO:0000259" key="11">
    <source>
        <dbReference type="Pfam" id="PF18317"/>
    </source>
</evidence>
<feature type="binding site" evidence="8">
    <location>
        <position position="103"/>
    </location>
    <ligand>
        <name>shikimate</name>
        <dbReference type="ChEBI" id="CHEBI:36208"/>
    </ligand>
</feature>
<feature type="binding site" evidence="8">
    <location>
        <position position="247"/>
    </location>
    <ligand>
        <name>shikimate</name>
        <dbReference type="ChEBI" id="CHEBI:36208"/>
    </ligand>
</feature>
<evidence type="ECO:0000256" key="8">
    <source>
        <dbReference type="HAMAP-Rule" id="MF_00222"/>
    </source>
</evidence>
<dbReference type="InterPro" id="IPR046346">
    <property type="entry name" value="Aminoacid_DH-like_N_sf"/>
</dbReference>
<dbReference type="Pfam" id="PF01488">
    <property type="entry name" value="Shikimate_DH"/>
    <property type="match status" value="1"/>
</dbReference>
<comment type="caution">
    <text evidence="12">The sequence shown here is derived from an EMBL/GenBank/DDBJ whole genome shotgun (WGS) entry which is preliminary data.</text>
</comment>
<comment type="pathway">
    <text evidence="1 8">Metabolic intermediate biosynthesis; chorismate biosynthesis; chorismate from D-erythrose 4-phosphate and phosphoenolpyruvate: step 4/7.</text>
</comment>
<gene>
    <name evidence="8 12" type="primary">aroE</name>
    <name evidence="12" type="ORF">JANAI62_19020</name>
</gene>
<dbReference type="EC" id="1.1.1.25" evidence="2 8"/>
<evidence type="ECO:0000256" key="4">
    <source>
        <dbReference type="ARBA" id="ARBA00022857"/>
    </source>
</evidence>
<dbReference type="EMBL" id="BPFH01000003">
    <property type="protein sequence ID" value="GIT95279.1"/>
    <property type="molecule type" value="Genomic_DNA"/>
</dbReference>
<feature type="binding site" evidence="8">
    <location>
        <position position="219"/>
    </location>
    <ligand>
        <name>shikimate</name>
        <dbReference type="ChEBI" id="CHEBI:36208"/>
    </ligand>
</feature>
<feature type="binding site" evidence="8">
    <location>
        <position position="63"/>
    </location>
    <ligand>
        <name>shikimate</name>
        <dbReference type="ChEBI" id="CHEBI:36208"/>
    </ligand>
</feature>
<evidence type="ECO:0000256" key="1">
    <source>
        <dbReference type="ARBA" id="ARBA00004871"/>
    </source>
</evidence>
<dbReference type="InterPro" id="IPR022893">
    <property type="entry name" value="Shikimate_DH_fam"/>
</dbReference>
<evidence type="ECO:0000259" key="10">
    <source>
        <dbReference type="Pfam" id="PF08501"/>
    </source>
</evidence>
<dbReference type="InterPro" id="IPR011342">
    <property type="entry name" value="Shikimate_DH"/>
</dbReference>
<feature type="binding site" evidence="8">
    <location>
        <begin position="152"/>
        <end position="157"/>
    </location>
    <ligand>
        <name>NADP(+)</name>
        <dbReference type="ChEBI" id="CHEBI:58349"/>
    </ligand>
</feature>
<evidence type="ECO:0000256" key="5">
    <source>
        <dbReference type="ARBA" id="ARBA00023002"/>
    </source>
</evidence>
<dbReference type="PANTHER" id="PTHR21089">
    <property type="entry name" value="SHIKIMATE DEHYDROGENASE"/>
    <property type="match status" value="1"/>
</dbReference>
<feature type="domain" description="SDH C-terminal" evidence="11">
    <location>
        <begin position="240"/>
        <end position="263"/>
    </location>
</feature>
<feature type="binding site" evidence="8">
    <location>
        <begin position="128"/>
        <end position="132"/>
    </location>
    <ligand>
        <name>NADP(+)</name>
        <dbReference type="ChEBI" id="CHEBI:58349"/>
    </ligand>
</feature>
<dbReference type="SUPFAM" id="SSF53223">
    <property type="entry name" value="Aminoacid dehydrogenase-like, N-terminal domain"/>
    <property type="match status" value="1"/>
</dbReference>
<comment type="catalytic activity">
    <reaction evidence="7 8">
        <text>shikimate + NADP(+) = 3-dehydroshikimate + NADPH + H(+)</text>
        <dbReference type="Rhea" id="RHEA:17737"/>
        <dbReference type="ChEBI" id="CHEBI:15378"/>
        <dbReference type="ChEBI" id="CHEBI:16630"/>
        <dbReference type="ChEBI" id="CHEBI:36208"/>
        <dbReference type="ChEBI" id="CHEBI:57783"/>
        <dbReference type="ChEBI" id="CHEBI:58349"/>
        <dbReference type="EC" id="1.1.1.25"/>
    </reaction>
</comment>
<keyword evidence="3 8" id="KW-0028">Amino-acid biosynthesis</keyword>
<feature type="binding site" evidence="8">
    <location>
        <position position="79"/>
    </location>
    <ligand>
        <name>NADP(+)</name>
        <dbReference type="ChEBI" id="CHEBI:58349"/>
    </ligand>
</feature>
<comment type="function">
    <text evidence="8">Involved in the biosynthesis of the chorismate, which leads to the biosynthesis of aromatic amino acids. Catalyzes the reversible NADPH linked reduction of 3-dehydroshikimate (DHSA) to yield shikimate (SA).</text>
</comment>
<dbReference type="RefSeq" id="WP_220748779.1">
    <property type="nucleotide sequence ID" value="NZ_BPFH01000003.1"/>
</dbReference>
<feature type="binding site" evidence="8">
    <location>
        <position position="240"/>
    </location>
    <ligand>
        <name>NADP(+)</name>
        <dbReference type="ChEBI" id="CHEBI:58349"/>
    </ligand>
</feature>
<feature type="active site" description="Proton acceptor" evidence="8">
    <location>
        <position position="67"/>
    </location>
</feature>
<reference evidence="12 13" key="1">
    <citation type="submission" date="2021-05" db="EMBL/GenBank/DDBJ databases">
        <title>Bacteria Genome sequencing.</title>
        <authorList>
            <person name="Takabe Y."/>
            <person name="Nakajima Y."/>
            <person name="Suzuki S."/>
            <person name="Shiozaki T."/>
        </authorList>
    </citation>
    <scope>NUCLEOTIDE SEQUENCE [LARGE SCALE GENOMIC DNA]</scope>
    <source>
        <strain evidence="12 13">AI_62</strain>
    </source>
</reference>
<name>A0ABQ4NM38_9RHOB</name>
<accession>A0ABQ4NM38</accession>
<dbReference type="NCBIfam" id="TIGR00507">
    <property type="entry name" value="aroE"/>
    <property type="match status" value="1"/>
</dbReference>
<keyword evidence="6 8" id="KW-0057">Aromatic amino acid biosynthesis</keyword>
<feature type="binding site" evidence="8">
    <location>
        <position position="217"/>
    </location>
    <ligand>
        <name>NADP(+)</name>
        <dbReference type="ChEBI" id="CHEBI:58349"/>
    </ligand>
</feature>